<dbReference type="Pfam" id="PF14244">
    <property type="entry name" value="Retrotran_gag_3"/>
    <property type="match status" value="1"/>
</dbReference>
<gene>
    <name evidence="4" type="ORF">FSB_LOCUS41695</name>
</gene>
<evidence type="ECO:0000259" key="3">
    <source>
        <dbReference type="Pfam" id="PF25597"/>
    </source>
</evidence>
<dbReference type="CDD" id="cd09272">
    <property type="entry name" value="RNase_HI_RT_Ty1"/>
    <property type="match status" value="1"/>
</dbReference>
<dbReference type="InterPro" id="IPR013103">
    <property type="entry name" value="RVT_2"/>
</dbReference>
<evidence type="ECO:0008006" key="5">
    <source>
        <dbReference type="Google" id="ProtNLM"/>
    </source>
</evidence>
<feature type="domain" description="Retrotransposon Copia-like N-terminal" evidence="2">
    <location>
        <begin position="38"/>
        <end position="81"/>
    </location>
</feature>
<evidence type="ECO:0000259" key="2">
    <source>
        <dbReference type="Pfam" id="PF14244"/>
    </source>
</evidence>
<feature type="domain" description="Retroviral polymerase SH3-like" evidence="3">
    <location>
        <begin position="452"/>
        <end position="514"/>
    </location>
</feature>
<accession>A0A2N9HPY5</accession>
<sequence length="1186" mass="131653">MSSTETPLPNVEVPSPSSAFSFSSIDNPRNPYYLNNGDNPGILLVPEKLIGENFHTWQRSMTRALSAKNKLGFVNGSISQPTDPLDPLYDIWTRCNDLVLSWLTNCMSREIYASVIYAVTAKEIWDELRDRYSDSDGPRVFHLKQAICSLKQEQLPVSTYYTRLKTLWDEYSNYRPIPNCTCGANCTCGMYKILTDYQHKDYVLSFLMGLNESFLQVRGQILLMQPLPPMNRVFFMIQQDEKHRGQGILPLPTVESTALVSRSENAYVPNNAFLPTNLSTNNPSAFFSRMDNAKHSQYGRKDKPTCSHCGYKGHTAEKCYKLHGYPPGFQSRNKATPTANQVSGPSLHCVTDSGQNMTSLAAQCQQFLSLLNAQVQSTPAVGDSVSQPFHHQVATSVTVKQPSSNVPSNMAGPTALEDDWFGLPSPILSNKSPYEALLHRVPQYSHLKVFGCLCYASTLTAHRTKFDPRASACVFVGYPPGVKGYKLLNLTTHQYLISRDIVFHESVFPFKTDTSAYPHVSDSHDFLTLPTDFLSTTPVEEPSSGSIPISFPNTVSDTLTLSSSTDPCSSSSPLSFCPTSAIPASVSDFPLESSPIPLRKSNRTSKPPTYLQDYHCQLAITDAASQATSSSHAGPSLSSTSGIPYALSSSLSYSQLSPSHRQFALALTTISEPTSFAQANQIPQWKEAMLAEFTALEANDTWIVTDLPAGKQPIGCKWVYKVKLKADGSLERYKARLVAKGYTQKEGLDYSETFSPVAKFTTVRTLLAVAAVYGWSLTQLDVNNAFLHGDLHEEVYMVLPPGFASKGEPHKVCKLNKSLYGLKQASRQWFAKFSSTILQHGFIQSKSDYSLFTRNHGSSFIALLVYVDDILIASNDMESVTKLKNALDAEFKLKDLGNLKYFLGLEVARSSKGISLCQRKYTLEILSDSGMLGSKPVQTPMEQNLKLSETDGSLLDDLDDPAVYRRLVGRLLYLTMTRPDLSYSVQKLSQFMAKPTTSHLTAAHKVLRYIKGSPGQGLFFSSSNNLQLKSFSDSDWASCPDTRRSVTGYCVFLGNSLISWKSKKQHTISRSSAEAEYRAMAAVVCELMWLIPLLKNFQIIHSQEALLFCDSQAAIHIAANPVYHERTKHIELDCHLIREKIQEGLVRTLHVISQNQLADLMTKPLGSHQFHSLVNKMGLHNIYAPS</sequence>
<reference evidence="4" key="1">
    <citation type="submission" date="2018-02" db="EMBL/GenBank/DDBJ databases">
        <authorList>
            <person name="Cohen D.B."/>
            <person name="Kent A.D."/>
        </authorList>
    </citation>
    <scope>NUCLEOTIDE SEQUENCE</scope>
</reference>
<dbReference type="EMBL" id="OIVN01003824">
    <property type="protein sequence ID" value="SPD13813.1"/>
    <property type="molecule type" value="Genomic_DNA"/>
</dbReference>
<dbReference type="PANTHER" id="PTHR11439">
    <property type="entry name" value="GAG-POL-RELATED RETROTRANSPOSON"/>
    <property type="match status" value="1"/>
</dbReference>
<evidence type="ECO:0000313" key="4">
    <source>
        <dbReference type="EMBL" id="SPD13813.1"/>
    </source>
</evidence>
<feature type="domain" description="Reverse transcriptase Ty1/copia-type" evidence="1">
    <location>
        <begin position="699"/>
        <end position="942"/>
    </location>
</feature>
<dbReference type="Pfam" id="PF25597">
    <property type="entry name" value="SH3_retrovirus"/>
    <property type="match status" value="1"/>
</dbReference>
<proteinExistence type="predicted"/>
<dbReference type="AlphaFoldDB" id="A0A2N9HPY5"/>
<dbReference type="InterPro" id="IPR029472">
    <property type="entry name" value="Copia-like_N"/>
</dbReference>
<dbReference type="InterPro" id="IPR057670">
    <property type="entry name" value="SH3_retrovirus"/>
</dbReference>
<protein>
    <recommendedName>
        <fullName evidence="5">CCHC-type domain-containing protein</fullName>
    </recommendedName>
</protein>
<dbReference type="InterPro" id="IPR043502">
    <property type="entry name" value="DNA/RNA_pol_sf"/>
</dbReference>
<evidence type="ECO:0000259" key="1">
    <source>
        <dbReference type="Pfam" id="PF07727"/>
    </source>
</evidence>
<dbReference type="PANTHER" id="PTHR11439:SF498">
    <property type="entry name" value="DNAK FAMILY PROTEIN"/>
    <property type="match status" value="1"/>
</dbReference>
<dbReference type="SUPFAM" id="SSF56672">
    <property type="entry name" value="DNA/RNA polymerases"/>
    <property type="match status" value="1"/>
</dbReference>
<name>A0A2N9HPY5_FAGSY</name>
<dbReference type="Pfam" id="PF07727">
    <property type="entry name" value="RVT_2"/>
    <property type="match status" value="1"/>
</dbReference>
<organism evidence="4">
    <name type="scientific">Fagus sylvatica</name>
    <name type="common">Beechnut</name>
    <dbReference type="NCBI Taxonomy" id="28930"/>
    <lineage>
        <taxon>Eukaryota</taxon>
        <taxon>Viridiplantae</taxon>
        <taxon>Streptophyta</taxon>
        <taxon>Embryophyta</taxon>
        <taxon>Tracheophyta</taxon>
        <taxon>Spermatophyta</taxon>
        <taxon>Magnoliopsida</taxon>
        <taxon>eudicotyledons</taxon>
        <taxon>Gunneridae</taxon>
        <taxon>Pentapetalae</taxon>
        <taxon>rosids</taxon>
        <taxon>fabids</taxon>
        <taxon>Fagales</taxon>
        <taxon>Fagaceae</taxon>
        <taxon>Fagus</taxon>
    </lineage>
</organism>